<evidence type="ECO:0000313" key="1">
    <source>
        <dbReference type="EMBL" id="KAH3815098.1"/>
    </source>
</evidence>
<gene>
    <name evidence="1" type="ORF">DPMN_143618</name>
</gene>
<comment type="caution">
    <text evidence="1">The sequence shown here is derived from an EMBL/GenBank/DDBJ whole genome shotgun (WGS) entry which is preliminary data.</text>
</comment>
<reference evidence="1" key="2">
    <citation type="submission" date="2020-11" db="EMBL/GenBank/DDBJ databases">
        <authorList>
            <person name="McCartney M.A."/>
            <person name="Auch B."/>
            <person name="Kono T."/>
            <person name="Mallez S."/>
            <person name="Becker A."/>
            <person name="Gohl D.M."/>
            <person name="Silverstein K.A.T."/>
            <person name="Koren S."/>
            <person name="Bechman K.B."/>
            <person name="Herman A."/>
            <person name="Abrahante J.E."/>
            <person name="Garbe J."/>
        </authorList>
    </citation>
    <scope>NUCLEOTIDE SEQUENCE</scope>
    <source>
        <strain evidence="1">Duluth1</strain>
        <tissue evidence="1">Whole animal</tissue>
    </source>
</reference>
<proteinExistence type="predicted"/>
<accession>A0A9D4GGP4</accession>
<dbReference type="Proteomes" id="UP000828390">
    <property type="component" value="Unassembled WGS sequence"/>
</dbReference>
<protein>
    <submittedName>
        <fullName evidence="1">Uncharacterized protein</fullName>
    </submittedName>
</protein>
<name>A0A9D4GGP4_DREPO</name>
<keyword evidence="2" id="KW-1185">Reference proteome</keyword>
<dbReference type="AlphaFoldDB" id="A0A9D4GGP4"/>
<organism evidence="1 2">
    <name type="scientific">Dreissena polymorpha</name>
    <name type="common">Zebra mussel</name>
    <name type="synonym">Mytilus polymorpha</name>
    <dbReference type="NCBI Taxonomy" id="45954"/>
    <lineage>
        <taxon>Eukaryota</taxon>
        <taxon>Metazoa</taxon>
        <taxon>Spiralia</taxon>
        <taxon>Lophotrochozoa</taxon>
        <taxon>Mollusca</taxon>
        <taxon>Bivalvia</taxon>
        <taxon>Autobranchia</taxon>
        <taxon>Heteroconchia</taxon>
        <taxon>Euheterodonta</taxon>
        <taxon>Imparidentia</taxon>
        <taxon>Neoheterodontei</taxon>
        <taxon>Myida</taxon>
        <taxon>Dreissenoidea</taxon>
        <taxon>Dreissenidae</taxon>
        <taxon>Dreissena</taxon>
    </lineage>
</organism>
<dbReference type="EMBL" id="JAIWYP010000006">
    <property type="protein sequence ID" value="KAH3815098.1"/>
    <property type="molecule type" value="Genomic_DNA"/>
</dbReference>
<evidence type="ECO:0000313" key="2">
    <source>
        <dbReference type="Proteomes" id="UP000828390"/>
    </source>
</evidence>
<sequence>METIGTRSSNVGRPATPNAESRILAQVLKDRVPFDRVPFSCSKYQRLVEEVDRLGIPDTRIWHSYPNLST</sequence>
<reference evidence="1" key="1">
    <citation type="journal article" date="2019" name="bioRxiv">
        <title>The Genome of the Zebra Mussel, Dreissena polymorpha: A Resource for Invasive Species Research.</title>
        <authorList>
            <person name="McCartney M.A."/>
            <person name="Auch B."/>
            <person name="Kono T."/>
            <person name="Mallez S."/>
            <person name="Zhang Y."/>
            <person name="Obille A."/>
            <person name="Becker A."/>
            <person name="Abrahante J.E."/>
            <person name="Garbe J."/>
            <person name="Badalamenti J.P."/>
            <person name="Herman A."/>
            <person name="Mangelson H."/>
            <person name="Liachko I."/>
            <person name="Sullivan S."/>
            <person name="Sone E.D."/>
            <person name="Koren S."/>
            <person name="Silverstein K.A.T."/>
            <person name="Beckman K.B."/>
            <person name="Gohl D.M."/>
        </authorList>
    </citation>
    <scope>NUCLEOTIDE SEQUENCE</scope>
    <source>
        <strain evidence="1">Duluth1</strain>
        <tissue evidence="1">Whole animal</tissue>
    </source>
</reference>